<reference evidence="1" key="1">
    <citation type="journal article" date="2023" name="Access Microbiol">
        <title>De-novo genome assembly for Akanthomyces muscarius, a biocontrol agent of insect agricultural pests.</title>
        <authorList>
            <person name="Erdos Z."/>
            <person name="Studholme D.J."/>
            <person name="Raymond B."/>
            <person name="Sharma M."/>
        </authorList>
    </citation>
    <scope>NUCLEOTIDE SEQUENCE</scope>
    <source>
        <strain evidence="1">Ve6</strain>
    </source>
</reference>
<keyword evidence="2" id="KW-1185">Reference proteome</keyword>
<gene>
    <name evidence="1" type="ORF">LMH87_005246</name>
</gene>
<dbReference type="Proteomes" id="UP001144673">
    <property type="component" value="Chromosome 1"/>
</dbReference>
<dbReference type="GeneID" id="80892405"/>
<sequence>MKETAPDQLTYRANRQRTYFQSRRFTPRRTSGNHDNLLLGVFVRTTPTPTMPAIPILRSLSSILLPFPLALIKIF</sequence>
<protein>
    <submittedName>
        <fullName evidence="1">Uncharacterized protein</fullName>
    </submittedName>
</protein>
<evidence type="ECO:0000313" key="2">
    <source>
        <dbReference type="Proteomes" id="UP001144673"/>
    </source>
</evidence>
<organism evidence="1 2">
    <name type="scientific">Akanthomyces muscarius</name>
    <name type="common">Entomopathogenic fungus</name>
    <name type="synonym">Lecanicillium muscarium</name>
    <dbReference type="NCBI Taxonomy" id="2231603"/>
    <lineage>
        <taxon>Eukaryota</taxon>
        <taxon>Fungi</taxon>
        <taxon>Dikarya</taxon>
        <taxon>Ascomycota</taxon>
        <taxon>Pezizomycotina</taxon>
        <taxon>Sordariomycetes</taxon>
        <taxon>Hypocreomycetidae</taxon>
        <taxon>Hypocreales</taxon>
        <taxon>Cordycipitaceae</taxon>
        <taxon>Akanthomyces</taxon>
    </lineage>
</organism>
<evidence type="ECO:0000313" key="1">
    <source>
        <dbReference type="EMBL" id="KAJ4163525.1"/>
    </source>
</evidence>
<proteinExistence type="predicted"/>
<dbReference type="EMBL" id="JAJHUN010000001">
    <property type="protein sequence ID" value="KAJ4163525.1"/>
    <property type="molecule type" value="Genomic_DNA"/>
</dbReference>
<dbReference type="AlphaFoldDB" id="A0A9W8URP4"/>
<dbReference type="RefSeq" id="XP_056058440.1">
    <property type="nucleotide sequence ID" value="XM_056202931.1"/>
</dbReference>
<dbReference type="KEGG" id="amus:LMH87_005246"/>
<comment type="caution">
    <text evidence="1">The sequence shown here is derived from an EMBL/GenBank/DDBJ whole genome shotgun (WGS) entry which is preliminary data.</text>
</comment>
<accession>A0A9W8URP4</accession>
<name>A0A9W8URP4_AKAMU</name>